<evidence type="ECO:0000259" key="2">
    <source>
        <dbReference type="Pfam" id="PF13401"/>
    </source>
</evidence>
<dbReference type="InterPro" id="IPR027417">
    <property type="entry name" value="P-loop_NTPase"/>
</dbReference>
<dbReference type="InterPro" id="IPR036733">
    <property type="entry name" value="B_transposit_C_sf"/>
</dbReference>
<gene>
    <name evidence="3" type="ORF">GGR16_003383</name>
</gene>
<dbReference type="InterPro" id="IPR009084">
    <property type="entry name" value="B_transpositn_C"/>
</dbReference>
<comment type="caution">
    <text evidence="3">The sequence shown here is derived from an EMBL/GenBank/DDBJ whole genome shotgun (WGS) entry which is preliminary data.</text>
</comment>
<evidence type="ECO:0000259" key="1">
    <source>
        <dbReference type="Pfam" id="PF09077"/>
    </source>
</evidence>
<reference evidence="3 4" key="1">
    <citation type="submission" date="2020-08" db="EMBL/GenBank/DDBJ databases">
        <title>Genomic Encyclopedia of Type Strains, Phase IV (KMG-IV): sequencing the most valuable type-strain genomes for metagenomic binning, comparative biology and taxonomic classification.</title>
        <authorList>
            <person name="Goeker M."/>
        </authorList>
    </citation>
    <scope>NUCLEOTIDE SEQUENCE [LARGE SCALE GENOMIC DNA]</scope>
    <source>
        <strain evidence="3 4">DSM 103737</strain>
    </source>
</reference>
<dbReference type="RefSeq" id="WP_183317325.1">
    <property type="nucleotide sequence ID" value="NZ_JACIEN010000004.1"/>
</dbReference>
<dbReference type="InterPro" id="IPR049945">
    <property type="entry name" value="AAA_22"/>
</dbReference>
<dbReference type="GO" id="GO:0006313">
    <property type="term" value="P:DNA transposition"/>
    <property type="evidence" value="ECO:0007669"/>
    <property type="project" value="InterPro"/>
</dbReference>
<dbReference type="Gene3D" id="1.10.1180.10">
    <property type="entry name" value="B transposition protein, C-terminal domain"/>
    <property type="match status" value="1"/>
</dbReference>
<dbReference type="Gene3D" id="3.40.50.300">
    <property type="entry name" value="P-loop containing nucleotide triphosphate hydrolases"/>
    <property type="match status" value="1"/>
</dbReference>
<dbReference type="EMBL" id="JACIEN010000004">
    <property type="protein sequence ID" value="MBB4018336.1"/>
    <property type="molecule type" value="Genomic_DNA"/>
</dbReference>
<evidence type="ECO:0000313" key="4">
    <source>
        <dbReference type="Proteomes" id="UP000577362"/>
    </source>
</evidence>
<accession>A0A840C610</accession>
<organism evidence="3 4">
    <name type="scientific">Chelatococcus caeni</name>
    <dbReference type="NCBI Taxonomy" id="1348468"/>
    <lineage>
        <taxon>Bacteria</taxon>
        <taxon>Pseudomonadati</taxon>
        <taxon>Pseudomonadota</taxon>
        <taxon>Alphaproteobacteria</taxon>
        <taxon>Hyphomicrobiales</taxon>
        <taxon>Chelatococcaceae</taxon>
        <taxon>Chelatococcus</taxon>
    </lineage>
</organism>
<protein>
    <submittedName>
        <fullName evidence="3">DNA transposition AAA+ family ATPase</fullName>
    </submittedName>
</protein>
<dbReference type="Proteomes" id="UP000577362">
    <property type="component" value="Unassembled WGS sequence"/>
</dbReference>
<evidence type="ECO:0000313" key="3">
    <source>
        <dbReference type="EMBL" id="MBB4018336.1"/>
    </source>
</evidence>
<dbReference type="Pfam" id="PF09077">
    <property type="entry name" value="Phage-MuB_C"/>
    <property type="match status" value="1"/>
</dbReference>
<proteinExistence type="predicted"/>
<feature type="domain" description="B transposition protein C-terminal" evidence="1">
    <location>
        <begin position="163"/>
        <end position="234"/>
    </location>
</feature>
<keyword evidence="4" id="KW-1185">Reference proteome</keyword>
<dbReference type="AlphaFoldDB" id="A0A840C610"/>
<dbReference type="GO" id="GO:0003677">
    <property type="term" value="F:DNA binding"/>
    <property type="evidence" value="ECO:0007669"/>
    <property type="project" value="InterPro"/>
</dbReference>
<name>A0A840C610_9HYPH</name>
<dbReference type="SUPFAM" id="SSF52540">
    <property type="entry name" value="P-loop containing nucleoside triphosphate hydrolases"/>
    <property type="match status" value="1"/>
</dbReference>
<dbReference type="GO" id="GO:0016887">
    <property type="term" value="F:ATP hydrolysis activity"/>
    <property type="evidence" value="ECO:0007669"/>
    <property type="project" value="InterPro"/>
</dbReference>
<dbReference type="Pfam" id="PF13401">
    <property type="entry name" value="AAA_22"/>
    <property type="match status" value="1"/>
</dbReference>
<feature type="domain" description="ORC1/DEAH AAA+ ATPase" evidence="2">
    <location>
        <begin position="34"/>
        <end position="146"/>
    </location>
</feature>
<sequence length="246" mass="26269">MSLQIITPMAPDFCAETSVSRRIEDAVEFAIMTNGAVGVRGAPGIGKSATVGKLLASDKWRIVAFEVPAGAGTQRNLVSWACTALDVPSWAGQHVGAVLSRIRERRTCACLIVDEIQNADSAGVRSLLSLNEHGGLPLVLIGNNEALTPQANNAAAWAQIEDRVTKIVELEASLASDIEAIARAWAVSGSDALEVVVAYGENRSLRKVIQLLRAASAMVEWKEPLTIDHLKRALQYIGAPVSHLSR</sequence>